<evidence type="ECO:0000313" key="6">
    <source>
        <dbReference type="Proteomes" id="UP000614721"/>
    </source>
</evidence>
<dbReference type="InterPro" id="IPR036388">
    <property type="entry name" value="WH-like_DNA-bd_sf"/>
</dbReference>
<dbReference type="Pfam" id="PF25317">
    <property type="entry name" value="SAM_SMF"/>
    <property type="match status" value="1"/>
</dbReference>
<dbReference type="RefSeq" id="WP_196568667.1">
    <property type="nucleotide sequence ID" value="NZ_JADRYY010000040.1"/>
</dbReference>
<dbReference type="InterPro" id="IPR057666">
    <property type="entry name" value="DrpA_SLOG"/>
</dbReference>
<dbReference type="InterPro" id="IPR057338">
    <property type="entry name" value="DprA_SAM"/>
</dbReference>
<organism evidence="5 6">
    <name type="scientific">Proteus alimentorum</name>
    <dbReference type="NCBI Taxonomy" id="1973495"/>
    <lineage>
        <taxon>Bacteria</taxon>
        <taxon>Pseudomonadati</taxon>
        <taxon>Pseudomonadota</taxon>
        <taxon>Gammaproteobacteria</taxon>
        <taxon>Enterobacterales</taxon>
        <taxon>Morganellaceae</taxon>
        <taxon>Proteus</taxon>
    </lineage>
</organism>
<dbReference type="Gene3D" id="3.40.50.450">
    <property type="match status" value="1"/>
</dbReference>
<dbReference type="EMBL" id="JADSJP010000042">
    <property type="protein sequence ID" value="MBG2880912.1"/>
    <property type="molecule type" value="Genomic_DNA"/>
</dbReference>
<keyword evidence="6" id="KW-1185">Reference proteome</keyword>
<accession>A0ABS0IXY1</accession>
<evidence type="ECO:0000313" key="5">
    <source>
        <dbReference type="EMBL" id="MBG2880912.1"/>
    </source>
</evidence>
<evidence type="ECO:0000259" key="2">
    <source>
        <dbReference type="Pfam" id="PF02481"/>
    </source>
</evidence>
<dbReference type="PANTHER" id="PTHR43022">
    <property type="entry name" value="PROTEIN SMF"/>
    <property type="match status" value="1"/>
</dbReference>
<dbReference type="Gene3D" id="1.10.10.10">
    <property type="entry name" value="Winged helix-like DNA-binding domain superfamily/Winged helix DNA-binding domain"/>
    <property type="match status" value="1"/>
</dbReference>
<feature type="domain" description="DprA winged helix" evidence="3">
    <location>
        <begin position="327"/>
        <end position="381"/>
    </location>
</feature>
<evidence type="ECO:0000256" key="1">
    <source>
        <dbReference type="ARBA" id="ARBA00006525"/>
    </source>
</evidence>
<comment type="caution">
    <text evidence="5">The sequence shown here is derived from an EMBL/GenBank/DDBJ whole genome shotgun (WGS) entry which is preliminary data.</text>
</comment>
<sequence length="386" mass="42842">MDAREIWIRLNTVSRLPINKAIQIARYLQSLTQLNQRLLIGCGLSEQQSHQFLRLHTNAVNDTLKWLDKNESSLLTIIDSDYPSLLKQISSPPLLLFVAGNRQHLKSTQIALIGSRVATPYGSKWATYFAQELVKKKLTITSGLAQGIDGIGHRSALKSNGITIAVLGSGLEQIYPSFHRTLATQIKESGIIISEHLPMTPPLARHFPQRNRIISGLSAALLIVEAGIKSGSLITANYALQQGKELFVLPGLLGDAHFEGNHQLIKQGANLASSPEDILEYLNSSLQWLTCDNEHQQKLITEEYTTLFSNEKREAKKEQLTPEQFTPEQQQAMNVILPFLRFNKTVPIDILAQDSGLSTSELAPLLLELELIEKVAIVAGGYTRLE</sequence>
<dbReference type="PANTHER" id="PTHR43022:SF1">
    <property type="entry name" value="PROTEIN SMF"/>
    <property type="match status" value="1"/>
</dbReference>
<feature type="domain" description="Smf/DprA SLOG" evidence="2">
    <location>
        <begin position="74"/>
        <end position="282"/>
    </location>
</feature>
<proteinExistence type="inferred from homology"/>
<dbReference type="InterPro" id="IPR041614">
    <property type="entry name" value="DprA_WH"/>
</dbReference>
<evidence type="ECO:0000259" key="3">
    <source>
        <dbReference type="Pfam" id="PF17782"/>
    </source>
</evidence>
<dbReference type="SUPFAM" id="SSF102405">
    <property type="entry name" value="MCP/YpsA-like"/>
    <property type="match status" value="1"/>
</dbReference>
<dbReference type="Proteomes" id="UP000614721">
    <property type="component" value="Unassembled WGS sequence"/>
</dbReference>
<dbReference type="NCBIfam" id="TIGR00732">
    <property type="entry name" value="dprA"/>
    <property type="match status" value="1"/>
</dbReference>
<gene>
    <name evidence="5" type="primary">dprA</name>
    <name evidence="5" type="ORF">I4902_16800</name>
</gene>
<dbReference type="Pfam" id="PF02481">
    <property type="entry name" value="DNA_processg_A"/>
    <property type="match status" value="1"/>
</dbReference>
<protein>
    <submittedName>
        <fullName evidence="5">DNA-protecting protein DprA</fullName>
    </submittedName>
</protein>
<dbReference type="Pfam" id="PF17782">
    <property type="entry name" value="WHD_DprA"/>
    <property type="match status" value="1"/>
</dbReference>
<comment type="similarity">
    <text evidence="1">Belongs to the DprA/Smf family.</text>
</comment>
<name>A0ABS0IXY1_9GAMM</name>
<evidence type="ECO:0000259" key="4">
    <source>
        <dbReference type="Pfam" id="PF25317"/>
    </source>
</evidence>
<feature type="domain" description="Smf/DprA SAM" evidence="4">
    <location>
        <begin position="1"/>
        <end position="65"/>
    </location>
</feature>
<dbReference type="InterPro" id="IPR003488">
    <property type="entry name" value="DprA"/>
</dbReference>
<reference evidence="5 6" key="1">
    <citation type="submission" date="2020-11" db="EMBL/GenBank/DDBJ databases">
        <title>Enhanced detection system for hospital associated transmission using whole genome sequencing surveillance.</title>
        <authorList>
            <person name="Harrison L.H."/>
            <person name="Van Tyne D."/>
            <person name="Marsh J.W."/>
            <person name="Griffith M.P."/>
            <person name="Snyder D.J."/>
            <person name="Cooper V.S."/>
            <person name="Mustapha M."/>
        </authorList>
    </citation>
    <scope>NUCLEOTIDE SEQUENCE [LARGE SCALE GENOMIC DNA]</scope>
    <source>
        <strain evidence="5 6">PR00075</strain>
    </source>
</reference>